<dbReference type="AlphaFoldDB" id="A0A375Z5B7"/>
<dbReference type="PANTHER" id="PTHR46865:SF8">
    <property type="entry name" value="POSSIBLE OXIDOREDUCTASE"/>
    <property type="match status" value="1"/>
</dbReference>
<dbReference type="Gene3D" id="3.50.50.60">
    <property type="entry name" value="FAD/NAD(P)-binding domain"/>
    <property type="match status" value="1"/>
</dbReference>
<accession>A0A375Z5B7</accession>
<name>A0A375Z5B7_MYCSH</name>
<dbReference type="STRING" id="29313.BHQ16_13215"/>
<sequence length="410" mass="45157">MPRSASVTGDRSVAESLRVGIVGAGIAGPTLAYWLWRCGHQPTLIEKAPQLRTGGYAVDFWGGGYTVAERMGLTEQLHAAGYAVQEVRLVNRNSRTVGGFSADVFRRNVGGRFVTVPRGDLAAIVYGCIESRVETLFGESVSAITQHDTGVQVTLERGSTREFDLLFGAGGIHSPVRSLAFGPNAAFEVDLGYRVTAFEAEGYQPRDELVYLAYSSPGRMVGRFTMRGDKTMFLFIFTTSHMTTPDPQNLPEIKTTLCQVFGDAGWECPEILRKLDGACDVYFDRVSQIVMDRWSDGRVALVGDAAGAVSLLAGEGAGLAMVEAYMLAGELNRAGGDYRQAFDRYERRLRPVVEARQRSARAFAAMFAPKTSLGVWTRNRMSRLLNVPWLADWAVRREFRDDITLPEYFG</sequence>
<dbReference type="GO" id="GO:0071949">
    <property type="term" value="F:FAD binding"/>
    <property type="evidence" value="ECO:0007669"/>
    <property type="project" value="InterPro"/>
</dbReference>
<dbReference type="Gene3D" id="3.30.9.10">
    <property type="entry name" value="D-Amino Acid Oxidase, subunit A, domain 2"/>
    <property type="match status" value="1"/>
</dbReference>
<evidence type="ECO:0000313" key="2">
    <source>
        <dbReference type="EMBL" id="SRX96286.1"/>
    </source>
</evidence>
<dbReference type="Proteomes" id="UP000252015">
    <property type="component" value="Unassembled WGS sequence"/>
</dbReference>
<dbReference type="PANTHER" id="PTHR46865">
    <property type="entry name" value="OXIDOREDUCTASE-RELATED"/>
    <property type="match status" value="1"/>
</dbReference>
<dbReference type="PRINTS" id="PR00420">
    <property type="entry name" value="RNGMNOXGNASE"/>
</dbReference>
<proteinExistence type="predicted"/>
<evidence type="ECO:0000259" key="1">
    <source>
        <dbReference type="Pfam" id="PF01494"/>
    </source>
</evidence>
<protein>
    <submittedName>
        <fullName evidence="2">Putative oxidoreductase [Mycobacterium tuberculosis H37Rv]</fullName>
    </submittedName>
</protein>
<evidence type="ECO:0000313" key="3">
    <source>
        <dbReference type="Proteomes" id="UP000252015"/>
    </source>
</evidence>
<dbReference type="EMBL" id="UEGW01000001">
    <property type="protein sequence ID" value="SRX96286.1"/>
    <property type="molecule type" value="Genomic_DNA"/>
</dbReference>
<dbReference type="InterPro" id="IPR051704">
    <property type="entry name" value="FAD_aromatic-hydroxylase"/>
</dbReference>
<dbReference type="Pfam" id="PF01494">
    <property type="entry name" value="FAD_binding_3"/>
    <property type="match status" value="1"/>
</dbReference>
<dbReference type="InterPro" id="IPR036188">
    <property type="entry name" value="FAD/NAD-bd_sf"/>
</dbReference>
<keyword evidence="3" id="KW-1185">Reference proteome</keyword>
<reference evidence="2 3" key="1">
    <citation type="submission" date="2018-05" db="EMBL/GenBank/DDBJ databases">
        <authorList>
            <consortium name="IHU Genomes"/>
        </authorList>
    </citation>
    <scope>NUCLEOTIDE SEQUENCE [LARGE SCALE GENOMIC DNA]</scope>
    <source>
        <strain evidence="2 3">P7336</strain>
    </source>
</reference>
<feature type="domain" description="FAD-binding" evidence="1">
    <location>
        <begin position="18"/>
        <end position="355"/>
    </location>
</feature>
<organism evidence="2 3">
    <name type="scientific">Mycobacterium shimoidei</name>
    <dbReference type="NCBI Taxonomy" id="29313"/>
    <lineage>
        <taxon>Bacteria</taxon>
        <taxon>Bacillati</taxon>
        <taxon>Actinomycetota</taxon>
        <taxon>Actinomycetes</taxon>
        <taxon>Mycobacteriales</taxon>
        <taxon>Mycobacteriaceae</taxon>
        <taxon>Mycobacterium</taxon>
    </lineage>
</organism>
<gene>
    <name evidence="2" type="ORF">MSP7336_04563</name>
</gene>
<dbReference type="NCBIfam" id="NF005761">
    <property type="entry name" value="PRK07588.1"/>
    <property type="match status" value="1"/>
</dbReference>
<dbReference type="InterPro" id="IPR002938">
    <property type="entry name" value="FAD-bd"/>
</dbReference>
<dbReference type="SUPFAM" id="SSF51905">
    <property type="entry name" value="FAD/NAD(P)-binding domain"/>
    <property type="match status" value="1"/>
</dbReference>